<evidence type="ECO:0000313" key="3">
    <source>
        <dbReference type="EMBL" id="TQB68992.1"/>
    </source>
</evidence>
<proteinExistence type="predicted"/>
<feature type="compositionally biased region" description="Basic residues" evidence="1">
    <location>
        <begin position="153"/>
        <end position="163"/>
    </location>
</feature>
<protein>
    <recommendedName>
        <fullName evidence="2">DUF4604 domain-containing protein</fullName>
    </recommendedName>
</protein>
<sequence>MSFKAKDLTYDANEPSFLRKLRSQYGDTSGRLQRPAQLPRKLKEHDDDDEPTYVYEESNEVLTKEQYKELIRETTDKKDEGQMQDQADQEESGLKPRQDAKPSAEREKEAKSSAPKQTIAEIGGPRKRKQARVIGDENTVTPEDVQEPSQGSRKPKQTKKKIKLSFDEA</sequence>
<feature type="domain" description="DUF4604" evidence="2">
    <location>
        <begin position="6"/>
        <end position="168"/>
    </location>
</feature>
<feature type="region of interest" description="Disordered" evidence="1">
    <location>
        <begin position="23"/>
        <end position="169"/>
    </location>
</feature>
<name>A0A507QPI0_MONPU</name>
<feature type="compositionally biased region" description="Basic and acidic residues" evidence="1">
    <location>
        <begin position="62"/>
        <end position="81"/>
    </location>
</feature>
<organism evidence="3 4">
    <name type="scientific">Monascus purpureus</name>
    <name type="common">Red mold</name>
    <name type="synonym">Monascus anka</name>
    <dbReference type="NCBI Taxonomy" id="5098"/>
    <lineage>
        <taxon>Eukaryota</taxon>
        <taxon>Fungi</taxon>
        <taxon>Dikarya</taxon>
        <taxon>Ascomycota</taxon>
        <taxon>Pezizomycotina</taxon>
        <taxon>Eurotiomycetes</taxon>
        <taxon>Eurotiomycetidae</taxon>
        <taxon>Eurotiales</taxon>
        <taxon>Aspergillaceae</taxon>
        <taxon>Monascus</taxon>
    </lineage>
</organism>
<keyword evidence="4" id="KW-1185">Reference proteome</keyword>
<reference evidence="3 4" key="1">
    <citation type="submission" date="2019-06" db="EMBL/GenBank/DDBJ databases">
        <title>Wine fermentation using esterase from Monascus purpureus.</title>
        <authorList>
            <person name="Geng C."/>
            <person name="Zhang Y."/>
        </authorList>
    </citation>
    <scope>NUCLEOTIDE SEQUENCE [LARGE SCALE GENOMIC DNA]</scope>
    <source>
        <strain evidence="3">HQ1</strain>
    </source>
</reference>
<gene>
    <name evidence="3" type="ORF">MPDQ_002455</name>
</gene>
<evidence type="ECO:0000256" key="1">
    <source>
        <dbReference type="SAM" id="MobiDB-lite"/>
    </source>
</evidence>
<comment type="caution">
    <text evidence="3">The sequence shown here is derived from an EMBL/GenBank/DDBJ whole genome shotgun (WGS) entry which is preliminary data.</text>
</comment>
<dbReference type="InterPro" id="IPR027911">
    <property type="entry name" value="DUF4604"/>
</dbReference>
<evidence type="ECO:0000313" key="4">
    <source>
        <dbReference type="Proteomes" id="UP000319663"/>
    </source>
</evidence>
<dbReference type="OrthoDB" id="5388322at2759"/>
<accession>A0A507QPI0</accession>
<feature type="compositionally biased region" description="Basic and acidic residues" evidence="1">
    <location>
        <begin position="92"/>
        <end position="111"/>
    </location>
</feature>
<dbReference type="EMBL" id="VIFY01000178">
    <property type="protein sequence ID" value="TQB68992.1"/>
    <property type="molecule type" value="Genomic_DNA"/>
</dbReference>
<dbReference type="AlphaFoldDB" id="A0A507QPI0"/>
<evidence type="ECO:0000259" key="2">
    <source>
        <dbReference type="Pfam" id="PF15377"/>
    </source>
</evidence>
<dbReference type="Pfam" id="PF15377">
    <property type="entry name" value="DUF4604"/>
    <property type="match status" value="1"/>
</dbReference>
<dbReference type="Proteomes" id="UP000319663">
    <property type="component" value="Unassembled WGS sequence"/>
</dbReference>